<accession>A0ABW3UYR9</accession>
<evidence type="ECO:0000313" key="2">
    <source>
        <dbReference type="Proteomes" id="UP001597180"/>
    </source>
</evidence>
<comment type="caution">
    <text evidence="1">The sequence shown here is derived from an EMBL/GenBank/DDBJ whole genome shotgun (WGS) entry which is preliminary data.</text>
</comment>
<dbReference type="Proteomes" id="UP001597180">
    <property type="component" value="Unassembled WGS sequence"/>
</dbReference>
<keyword evidence="2" id="KW-1185">Reference proteome</keyword>
<dbReference type="EMBL" id="JBHTLU010000047">
    <property type="protein sequence ID" value="MFD1224719.1"/>
    <property type="molecule type" value="Genomic_DNA"/>
</dbReference>
<evidence type="ECO:0000313" key="1">
    <source>
        <dbReference type="EMBL" id="MFD1224719.1"/>
    </source>
</evidence>
<gene>
    <name evidence="1" type="ORF">ACFQ4B_31875</name>
</gene>
<dbReference type="RefSeq" id="WP_345587521.1">
    <property type="nucleotide sequence ID" value="NZ_BAABJG010000010.1"/>
</dbReference>
<sequence length="168" mass="19171">MPKSFVIEAVMLAVYGEMLVPSQPVEYLVPYTTIRELYELKDSKEPIMPDPRDEAHVRGKIAELIGLLEEPLNRKRMERAVNVPWAKSPPMPINDVVTLTMVNSYDNEEFGESFDPIETELILTSIKEQVPILTDQPDFIEKVIEAAIQVQVYDLDDFEFAVEEDGTI</sequence>
<organism evidence="1 2">
    <name type="scientific">Paenibacillus vulneris</name>
    <dbReference type="NCBI Taxonomy" id="1133364"/>
    <lineage>
        <taxon>Bacteria</taxon>
        <taxon>Bacillati</taxon>
        <taxon>Bacillota</taxon>
        <taxon>Bacilli</taxon>
        <taxon>Bacillales</taxon>
        <taxon>Paenibacillaceae</taxon>
        <taxon>Paenibacillus</taxon>
    </lineage>
</organism>
<name>A0ABW3UYR9_9BACL</name>
<reference evidence="2" key="1">
    <citation type="journal article" date="2019" name="Int. J. Syst. Evol. Microbiol.">
        <title>The Global Catalogue of Microorganisms (GCM) 10K type strain sequencing project: providing services to taxonomists for standard genome sequencing and annotation.</title>
        <authorList>
            <consortium name="The Broad Institute Genomics Platform"/>
            <consortium name="The Broad Institute Genome Sequencing Center for Infectious Disease"/>
            <person name="Wu L."/>
            <person name="Ma J."/>
        </authorList>
    </citation>
    <scope>NUCLEOTIDE SEQUENCE [LARGE SCALE GENOMIC DNA]</scope>
    <source>
        <strain evidence="2">CCUG 53270</strain>
    </source>
</reference>
<protein>
    <submittedName>
        <fullName evidence="1">ADP-heptose synthase</fullName>
    </submittedName>
</protein>
<proteinExistence type="predicted"/>